<sequence length="211" mass="23483">MGPGGPRAPIAESVAKKEREIAIRKAAITCLLLRYAFDSFSPTFITTIGIDFKIKEVKLQIWDTAGQERFRTITVSYFKGAHGIVLVYDVTERDSFENIQHWVHQIRRTPTSARAPDPRRQQVRPALRARRLHVRGRGPREAARPARAPPPDVRGDRGARLRYGVAFFETSAKENCAVDECYTAIARETKDAILAQSEAGARAADAGRAKG</sequence>
<dbReference type="InterPro" id="IPR027417">
    <property type="entry name" value="P-loop_NTPase"/>
</dbReference>
<dbReference type="Pfam" id="PF00071">
    <property type="entry name" value="Ras"/>
    <property type="match status" value="1"/>
</dbReference>
<dbReference type="SMART" id="SM00173">
    <property type="entry name" value="RAS"/>
    <property type="match status" value="1"/>
</dbReference>
<protein>
    <submittedName>
        <fullName evidence="5">GTPase</fullName>
    </submittedName>
</protein>
<accession>A0ABR1GCP9</accession>
<comment type="similarity">
    <text evidence="1">Belongs to the small GTPase superfamily. Rab family.</text>
</comment>
<gene>
    <name evidence="5" type="ORF">SO694_00002137</name>
</gene>
<dbReference type="PROSITE" id="PS51421">
    <property type="entry name" value="RAS"/>
    <property type="match status" value="1"/>
</dbReference>
<dbReference type="InterPro" id="IPR050305">
    <property type="entry name" value="Small_GTPase_Rab"/>
</dbReference>
<organism evidence="5 6">
    <name type="scientific">Aureococcus anophagefferens</name>
    <name type="common">Harmful bloom alga</name>
    <dbReference type="NCBI Taxonomy" id="44056"/>
    <lineage>
        <taxon>Eukaryota</taxon>
        <taxon>Sar</taxon>
        <taxon>Stramenopiles</taxon>
        <taxon>Ochrophyta</taxon>
        <taxon>Pelagophyceae</taxon>
        <taxon>Pelagomonadales</taxon>
        <taxon>Pelagomonadaceae</taxon>
        <taxon>Aureococcus</taxon>
    </lineage>
</organism>
<evidence type="ECO:0000313" key="6">
    <source>
        <dbReference type="Proteomes" id="UP001363151"/>
    </source>
</evidence>
<feature type="region of interest" description="Disordered" evidence="4">
    <location>
        <begin position="134"/>
        <end position="155"/>
    </location>
</feature>
<dbReference type="Gene3D" id="3.40.50.300">
    <property type="entry name" value="P-loop containing nucleotide triphosphate hydrolases"/>
    <property type="match status" value="1"/>
</dbReference>
<dbReference type="SMART" id="SM00174">
    <property type="entry name" value="RHO"/>
    <property type="match status" value="1"/>
</dbReference>
<dbReference type="PROSITE" id="PS51419">
    <property type="entry name" value="RAB"/>
    <property type="match status" value="1"/>
</dbReference>
<reference evidence="5 6" key="1">
    <citation type="submission" date="2024-03" db="EMBL/GenBank/DDBJ databases">
        <title>Aureococcus anophagefferens CCMP1851 and Kratosvirus quantuckense: Draft genome of a second virus-susceptible host strain in the model system.</title>
        <authorList>
            <person name="Chase E."/>
            <person name="Truchon A.R."/>
            <person name="Schepens W."/>
            <person name="Wilhelm S.W."/>
        </authorList>
    </citation>
    <scope>NUCLEOTIDE SEQUENCE [LARGE SCALE GENOMIC DNA]</scope>
    <source>
        <strain evidence="5 6">CCMP1851</strain>
    </source>
</reference>
<dbReference type="EMBL" id="JBBJCI010000034">
    <property type="protein sequence ID" value="KAK7253648.1"/>
    <property type="molecule type" value="Genomic_DNA"/>
</dbReference>
<dbReference type="SUPFAM" id="SSF52540">
    <property type="entry name" value="P-loop containing nucleoside triphosphate hydrolases"/>
    <property type="match status" value="1"/>
</dbReference>
<evidence type="ECO:0000256" key="3">
    <source>
        <dbReference type="ARBA" id="ARBA00023134"/>
    </source>
</evidence>
<keyword evidence="3" id="KW-0342">GTP-binding</keyword>
<evidence type="ECO:0000256" key="2">
    <source>
        <dbReference type="ARBA" id="ARBA00022741"/>
    </source>
</evidence>
<dbReference type="PANTHER" id="PTHR47980">
    <property type="entry name" value="LD44762P"/>
    <property type="match status" value="1"/>
</dbReference>
<keyword evidence="6" id="KW-1185">Reference proteome</keyword>
<name>A0ABR1GCP9_AURAN</name>
<dbReference type="SMART" id="SM00175">
    <property type="entry name" value="RAB"/>
    <property type="match status" value="1"/>
</dbReference>
<dbReference type="Proteomes" id="UP001363151">
    <property type="component" value="Unassembled WGS sequence"/>
</dbReference>
<evidence type="ECO:0000313" key="5">
    <source>
        <dbReference type="EMBL" id="KAK7253648.1"/>
    </source>
</evidence>
<proteinExistence type="inferred from homology"/>
<dbReference type="InterPro" id="IPR001806">
    <property type="entry name" value="Small_GTPase"/>
</dbReference>
<keyword evidence="2" id="KW-0547">Nucleotide-binding</keyword>
<evidence type="ECO:0000256" key="1">
    <source>
        <dbReference type="ARBA" id="ARBA00006270"/>
    </source>
</evidence>
<evidence type="ECO:0000256" key="4">
    <source>
        <dbReference type="SAM" id="MobiDB-lite"/>
    </source>
</evidence>
<comment type="caution">
    <text evidence="5">The sequence shown here is derived from an EMBL/GenBank/DDBJ whole genome shotgun (WGS) entry which is preliminary data.</text>
</comment>
<dbReference type="PRINTS" id="PR00449">
    <property type="entry name" value="RASTRNSFRMNG"/>
</dbReference>